<dbReference type="PANTHER" id="PTHR16071">
    <property type="entry name" value="CHROMOSOME 1 OPEN READING FRAME 112"/>
    <property type="match status" value="1"/>
</dbReference>
<evidence type="ECO:0000313" key="1">
    <source>
        <dbReference type="EMBL" id="KRT86777.1"/>
    </source>
</evidence>
<name>A0A0T6BHI2_9SCAR</name>
<organism evidence="1 2">
    <name type="scientific">Oryctes borbonicus</name>
    <dbReference type="NCBI Taxonomy" id="1629725"/>
    <lineage>
        <taxon>Eukaryota</taxon>
        <taxon>Metazoa</taxon>
        <taxon>Ecdysozoa</taxon>
        <taxon>Arthropoda</taxon>
        <taxon>Hexapoda</taxon>
        <taxon>Insecta</taxon>
        <taxon>Pterygota</taxon>
        <taxon>Neoptera</taxon>
        <taxon>Endopterygota</taxon>
        <taxon>Coleoptera</taxon>
        <taxon>Polyphaga</taxon>
        <taxon>Scarabaeiformia</taxon>
        <taxon>Scarabaeidae</taxon>
        <taxon>Dynastinae</taxon>
        <taxon>Oryctes</taxon>
    </lineage>
</organism>
<proteinExistence type="predicted"/>
<accession>A0A0T6BHI2</accession>
<protein>
    <submittedName>
        <fullName evidence="1">Uncharacterized protein</fullName>
    </submittedName>
</protein>
<gene>
    <name evidence="1" type="ORF">AMK59_1968</name>
</gene>
<dbReference type="OrthoDB" id="6088000at2759"/>
<sequence length="302" mass="35659">MVKLCDTFSKKIVVHMDIFWHFFINFYSAYSPAVKNKQFSQNTIDLFRSLICNCLEDFLNKLVQFEEFYNVQLLETLIENTDCSLGFILVTNKVLQKLVSNHNDTVTRVNIVLYLDMIFTALTKCYILLMKEDKLYAQLLISAAHLISRSSNEQFAEIEVILCKNLVAPYLWNSLLAYDTWITVCRVSNMEYRFEVLVWMIENFQQILRTHNTFRPQFIILSNFIGELFCLLSTDYKLSFIRKYSLNTNHLFVWKHIGLKYIPNSCLTLVQNHLSHMCDRMEKFSIGKCTYADYLIMVTLYT</sequence>
<evidence type="ECO:0000313" key="2">
    <source>
        <dbReference type="Proteomes" id="UP000051574"/>
    </source>
</evidence>
<reference evidence="1 2" key="1">
    <citation type="submission" date="2015-09" db="EMBL/GenBank/DDBJ databases">
        <title>Draft genome of the scarab beetle Oryctes borbonicus.</title>
        <authorList>
            <person name="Meyer J.M."/>
            <person name="Markov G.V."/>
            <person name="Baskaran P."/>
            <person name="Herrmann M."/>
            <person name="Sommer R.J."/>
            <person name="Roedelsperger C."/>
        </authorList>
    </citation>
    <scope>NUCLEOTIDE SEQUENCE [LARGE SCALE GENOMIC DNA]</scope>
    <source>
        <strain evidence="1">OB123</strain>
        <tissue evidence="1">Whole animal</tissue>
    </source>
</reference>
<dbReference type="Pfam" id="PF14868">
    <property type="entry name" value="DUF4487"/>
    <property type="match status" value="1"/>
</dbReference>
<dbReference type="InterPro" id="IPR027902">
    <property type="entry name" value="DUF4487"/>
</dbReference>
<keyword evidence="2" id="KW-1185">Reference proteome</keyword>
<comment type="caution">
    <text evidence="1">The sequence shown here is derived from an EMBL/GenBank/DDBJ whole genome shotgun (WGS) entry which is preliminary data.</text>
</comment>
<dbReference type="Proteomes" id="UP000051574">
    <property type="component" value="Unassembled WGS sequence"/>
</dbReference>
<dbReference type="EMBL" id="LJIG01000163">
    <property type="protein sequence ID" value="KRT86777.1"/>
    <property type="molecule type" value="Genomic_DNA"/>
</dbReference>
<dbReference type="AlphaFoldDB" id="A0A0T6BHI2"/>
<dbReference type="PANTHER" id="PTHR16071:SF2">
    <property type="entry name" value="FIGNL1-INTERACTING REGULATOR OF RECOMBINATION AND MITOSIS"/>
    <property type="match status" value="1"/>
</dbReference>